<gene>
    <name evidence="1" type="ORF">D2V07_02690</name>
</gene>
<name>A0A418NX23_9SPHN</name>
<protein>
    <submittedName>
        <fullName evidence="1">Uncharacterized protein</fullName>
    </submittedName>
</protein>
<evidence type="ECO:0000313" key="2">
    <source>
        <dbReference type="Proteomes" id="UP000286576"/>
    </source>
</evidence>
<dbReference type="AlphaFoldDB" id="A0A418NX23"/>
<organism evidence="1 2">
    <name type="scientific">Aurantiacibacter zhengii</name>
    <dbReference type="NCBI Taxonomy" id="2307003"/>
    <lineage>
        <taxon>Bacteria</taxon>
        <taxon>Pseudomonadati</taxon>
        <taxon>Pseudomonadota</taxon>
        <taxon>Alphaproteobacteria</taxon>
        <taxon>Sphingomonadales</taxon>
        <taxon>Erythrobacteraceae</taxon>
        <taxon>Aurantiacibacter</taxon>
    </lineage>
</organism>
<dbReference type="EMBL" id="QXFL01000001">
    <property type="protein sequence ID" value="RIV89164.1"/>
    <property type="molecule type" value="Genomic_DNA"/>
</dbReference>
<dbReference type="OrthoDB" id="7605179at2"/>
<proteinExistence type="predicted"/>
<evidence type="ECO:0000313" key="1">
    <source>
        <dbReference type="EMBL" id="RIV89164.1"/>
    </source>
</evidence>
<dbReference type="Proteomes" id="UP000286576">
    <property type="component" value="Unassembled WGS sequence"/>
</dbReference>
<comment type="caution">
    <text evidence="1">The sequence shown here is derived from an EMBL/GenBank/DDBJ whole genome shotgun (WGS) entry which is preliminary data.</text>
</comment>
<dbReference type="RefSeq" id="WP_119584444.1">
    <property type="nucleotide sequence ID" value="NZ_CAWODQ010000001.1"/>
</dbReference>
<accession>A0A418NX23</accession>
<keyword evidence="2" id="KW-1185">Reference proteome</keyword>
<sequence length="344" mass="39481">MTRKALPGKVIQILLWYDIPEILLVEIGKNEFVLAVASGCSDDPENAYYGASFSQRQLIEYQDQKFDLRYALSRPKSRRYWRFEYSPDDPSVTVEPIISSNESLKATIPDAGVFARVHSKIEIVDNFVPDSEERFQLDGNWELGEFSQLYGKMEDVYYILNDIRRWKLLSQGSSQKTAISSAFEKPWRGGGSYRSFYADVANDNQEYSELRMGGISYHSPGYVTIKAKRVAFDQFLQSLEQYSESVKLSKKAYNKLYSTMSQNQLLGAHRQKVLTDAIRDRMVKRSEELSSFLDGVSYQSLVEMAQGDKVVASKVLLSIYRRIESLYKFFDEGRIAHPDIELGN</sequence>
<reference evidence="1 2" key="1">
    <citation type="submission" date="2018-08" db="EMBL/GenBank/DDBJ databases">
        <title>Erythrobacter zhengii sp.nov., a bacterium isolated from deep-sea sediment.</title>
        <authorList>
            <person name="Fang C."/>
            <person name="Wu Y.-H."/>
            <person name="Sun C."/>
            <person name="Wang H."/>
            <person name="Cheng H."/>
            <person name="Meng F.-X."/>
            <person name="Wang C.-S."/>
            <person name="Xu X.-W."/>
        </authorList>
    </citation>
    <scope>NUCLEOTIDE SEQUENCE [LARGE SCALE GENOMIC DNA]</scope>
    <source>
        <strain evidence="1 2">V18</strain>
    </source>
</reference>